<reference evidence="2 3" key="1">
    <citation type="journal article" date="2023" name="Plants (Basel)">
        <title>Bridging the Gap: Combining Genomics and Transcriptomics Approaches to Understand Stylosanthes scabra, an Orphan Legume from the Brazilian Caatinga.</title>
        <authorList>
            <person name="Ferreira-Neto J.R.C."/>
            <person name="da Silva M.D."/>
            <person name="Binneck E."/>
            <person name="de Melo N.F."/>
            <person name="da Silva R.H."/>
            <person name="de Melo A.L.T.M."/>
            <person name="Pandolfi V."/>
            <person name="Bustamante F.O."/>
            <person name="Brasileiro-Vidal A.C."/>
            <person name="Benko-Iseppon A.M."/>
        </authorList>
    </citation>
    <scope>NUCLEOTIDE SEQUENCE [LARGE SCALE GENOMIC DNA]</scope>
    <source>
        <tissue evidence="2">Leaves</tissue>
    </source>
</reference>
<evidence type="ECO:0008006" key="4">
    <source>
        <dbReference type="Google" id="ProtNLM"/>
    </source>
</evidence>
<keyword evidence="1" id="KW-1133">Transmembrane helix</keyword>
<protein>
    <recommendedName>
        <fullName evidence="4">Secreted protein</fullName>
    </recommendedName>
</protein>
<keyword evidence="1" id="KW-0812">Transmembrane</keyword>
<gene>
    <name evidence="2" type="ORF">PIB30_010922</name>
</gene>
<accession>A0ABU6T641</accession>
<keyword evidence="3" id="KW-1185">Reference proteome</keyword>
<proteinExistence type="predicted"/>
<organism evidence="2 3">
    <name type="scientific">Stylosanthes scabra</name>
    <dbReference type="NCBI Taxonomy" id="79078"/>
    <lineage>
        <taxon>Eukaryota</taxon>
        <taxon>Viridiplantae</taxon>
        <taxon>Streptophyta</taxon>
        <taxon>Embryophyta</taxon>
        <taxon>Tracheophyta</taxon>
        <taxon>Spermatophyta</taxon>
        <taxon>Magnoliopsida</taxon>
        <taxon>eudicotyledons</taxon>
        <taxon>Gunneridae</taxon>
        <taxon>Pentapetalae</taxon>
        <taxon>rosids</taxon>
        <taxon>fabids</taxon>
        <taxon>Fabales</taxon>
        <taxon>Fabaceae</taxon>
        <taxon>Papilionoideae</taxon>
        <taxon>50 kb inversion clade</taxon>
        <taxon>dalbergioids sensu lato</taxon>
        <taxon>Dalbergieae</taxon>
        <taxon>Pterocarpus clade</taxon>
        <taxon>Stylosanthes</taxon>
    </lineage>
</organism>
<dbReference type="Proteomes" id="UP001341840">
    <property type="component" value="Unassembled WGS sequence"/>
</dbReference>
<evidence type="ECO:0000256" key="1">
    <source>
        <dbReference type="SAM" id="Phobius"/>
    </source>
</evidence>
<name>A0ABU6T641_9FABA</name>
<dbReference type="EMBL" id="JASCZI010090647">
    <property type="protein sequence ID" value="MED6143969.1"/>
    <property type="molecule type" value="Genomic_DNA"/>
</dbReference>
<comment type="caution">
    <text evidence="2">The sequence shown here is derived from an EMBL/GenBank/DDBJ whole genome shotgun (WGS) entry which is preliminary data.</text>
</comment>
<feature type="transmembrane region" description="Helical" evidence="1">
    <location>
        <begin position="20"/>
        <end position="40"/>
    </location>
</feature>
<evidence type="ECO:0000313" key="2">
    <source>
        <dbReference type="EMBL" id="MED6143969.1"/>
    </source>
</evidence>
<sequence>MNNSSHPWLLATSIVVSHATSIVVVLDCVVNLLCSFVVLCPSRLHPSTFSSVVIRRLCSVRRQLLPSPSLLNGASIGKKQRQSNSRLGLRSMDHGYRVLRNRVKEHHQKRTQRRLHCLSTRLAIRGD</sequence>
<keyword evidence="1" id="KW-0472">Membrane</keyword>
<evidence type="ECO:0000313" key="3">
    <source>
        <dbReference type="Proteomes" id="UP001341840"/>
    </source>
</evidence>